<comment type="caution">
    <text evidence="1">The sequence shown here is derived from an EMBL/GenBank/DDBJ whole genome shotgun (WGS) entry which is preliminary data.</text>
</comment>
<dbReference type="EMBL" id="JAAAIM010001174">
    <property type="protein sequence ID" value="KAG0281534.1"/>
    <property type="molecule type" value="Genomic_DNA"/>
</dbReference>
<gene>
    <name evidence="1" type="ORF">BGZ96_001101</name>
</gene>
<organism evidence="1 2">
    <name type="scientific">Linnemannia gamsii</name>
    <dbReference type="NCBI Taxonomy" id="64522"/>
    <lineage>
        <taxon>Eukaryota</taxon>
        <taxon>Fungi</taxon>
        <taxon>Fungi incertae sedis</taxon>
        <taxon>Mucoromycota</taxon>
        <taxon>Mortierellomycotina</taxon>
        <taxon>Mortierellomycetes</taxon>
        <taxon>Mortierellales</taxon>
        <taxon>Mortierellaceae</taxon>
        <taxon>Linnemannia</taxon>
    </lineage>
</organism>
<accession>A0ABQ7JMT5</accession>
<sequence>MTRNSLSLKNLALRRPRAQWTDTVLLTVEAEDNLNWWINSLRDWNGNSWIQLPPEMDVYTDASDKGWEIVIGNKSWSVYMNTISRLFCPRVPAPKLRALGSTLAAMAGVPIPDIMFQGNWSSPKIFEKHYRLSSIISNNLSVSTLRIPLEPHMDNS</sequence>
<dbReference type="Proteomes" id="UP001194696">
    <property type="component" value="Unassembled WGS sequence"/>
</dbReference>
<proteinExistence type="predicted"/>
<protein>
    <submittedName>
        <fullName evidence="1">Uncharacterized protein</fullName>
    </submittedName>
</protein>
<reference evidence="1 2" key="1">
    <citation type="journal article" date="2020" name="Fungal Divers.">
        <title>Resolving the Mortierellaceae phylogeny through synthesis of multi-gene phylogenetics and phylogenomics.</title>
        <authorList>
            <person name="Vandepol N."/>
            <person name="Liber J."/>
            <person name="Desiro A."/>
            <person name="Na H."/>
            <person name="Kennedy M."/>
            <person name="Barry K."/>
            <person name="Grigoriev I.V."/>
            <person name="Miller A.N."/>
            <person name="O'Donnell K."/>
            <person name="Stajich J.E."/>
            <person name="Bonito G."/>
        </authorList>
    </citation>
    <scope>NUCLEOTIDE SEQUENCE [LARGE SCALE GENOMIC DNA]</scope>
    <source>
        <strain evidence="1 2">AD045</strain>
    </source>
</reference>
<evidence type="ECO:0000313" key="1">
    <source>
        <dbReference type="EMBL" id="KAG0281534.1"/>
    </source>
</evidence>
<feature type="non-terminal residue" evidence="1">
    <location>
        <position position="156"/>
    </location>
</feature>
<evidence type="ECO:0000313" key="2">
    <source>
        <dbReference type="Proteomes" id="UP001194696"/>
    </source>
</evidence>
<keyword evidence="2" id="KW-1185">Reference proteome</keyword>
<name>A0ABQ7JMT5_9FUNG</name>